<proteinExistence type="predicted"/>
<evidence type="ECO:0000256" key="1">
    <source>
        <dbReference type="SAM" id="MobiDB-lite"/>
    </source>
</evidence>
<dbReference type="EMBL" id="ABSU01000006">
    <property type="protein sequence ID" value="EFE34458.1"/>
    <property type="molecule type" value="Genomic_DNA"/>
</dbReference>
<sequence>MFENNSKPLSSSSPTSALSPGTCARVKISSKMPFIPSSTDVCNGYMRPSIIDLSRTENFLLRDELADIVKTAKTHDSQVYLLCIYIFDGCISALNFVVANIEIASFFLTR</sequence>
<gene>
    <name evidence="3" type="ORF">ARB_06858</name>
</gene>
<dbReference type="HOGENOM" id="CLU_2170452_0_0_1"/>
<protein>
    <submittedName>
        <fullName evidence="3">Uncharacterized protein</fullName>
    </submittedName>
</protein>
<reference evidence="4" key="1">
    <citation type="journal article" date="2011" name="Genome Biol.">
        <title>Comparative and functional genomics provide insights into the pathogenicity of dermatophytic fungi.</title>
        <authorList>
            <person name="Burmester A."/>
            <person name="Shelest E."/>
            <person name="Gloeckner G."/>
            <person name="Heddergott C."/>
            <person name="Schindler S."/>
            <person name="Staib P."/>
            <person name="Heidel A."/>
            <person name="Felder M."/>
            <person name="Petzold A."/>
            <person name="Szafranski K."/>
            <person name="Feuermann M."/>
            <person name="Pedruzzi I."/>
            <person name="Priebe S."/>
            <person name="Groth M."/>
            <person name="Winkler R."/>
            <person name="Li W."/>
            <person name="Kniemeyer O."/>
            <person name="Schroeckh V."/>
            <person name="Hertweck C."/>
            <person name="Hube B."/>
            <person name="White T.C."/>
            <person name="Platzer M."/>
            <person name="Guthke R."/>
            <person name="Heitman J."/>
            <person name="Woestemeyer J."/>
            <person name="Zipfel P.F."/>
            <person name="Monod M."/>
            <person name="Brakhage A.A."/>
        </authorList>
    </citation>
    <scope>NUCLEOTIDE SEQUENCE [LARGE SCALE GENOMIC DNA]</scope>
    <source>
        <strain evidence="4">ATCC MYA-4681 / CBS 112371</strain>
    </source>
</reference>
<dbReference type="RefSeq" id="XP_003015098.1">
    <property type="nucleotide sequence ID" value="XM_003015052.1"/>
</dbReference>
<dbReference type="STRING" id="663331.D4AR29"/>
<evidence type="ECO:0000256" key="2">
    <source>
        <dbReference type="SAM" id="Phobius"/>
    </source>
</evidence>
<evidence type="ECO:0000313" key="3">
    <source>
        <dbReference type="EMBL" id="EFE34458.1"/>
    </source>
</evidence>
<keyword evidence="2" id="KW-1133">Transmembrane helix</keyword>
<name>D4AR29_ARTBC</name>
<dbReference type="Proteomes" id="UP000008866">
    <property type="component" value="Unassembled WGS sequence"/>
</dbReference>
<evidence type="ECO:0000313" key="4">
    <source>
        <dbReference type="Proteomes" id="UP000008866"/>
    </source>
</evidence>
<accession>D4AR29</accession>
<comment type="caution">
    <text evidence="3">The sequence shown here is derived from an EMBL/GenBank/DDBJ whole genome shotgun (WGS) entry which is preliminary data.</text>
</comment>
<keyword evidence="4" id="KW-1185">Reference proteome</keyword>
<organism evidence="3 4">
    <name type="scientific">Arthroderma benhamiae (strain ATCC MYA-4681 / CBS 112371)</name>
    <name type="common">Trichophyton mentagrophytes</name>
    <dbReference type="NCBI Taxonomy" id="663331"/>
    <lineage>
        <taxon>Eukaryota</taxon>
        <taxon>Fungi</taxon>
        <taxon>Dikarya</taxon>
        <taxon>Ascomycota</taxon>
        <taxon>Pezizomycotina</taxon>
        <taxon>Eurotiomycetes</taxon>
        <taxon>Eurotiomycetidae</taxon>
        <taxon>Onygenales</taxon>
        <taxon>Arthrodermataceae</taxon>
        <taxon>Trichophyton</taxon>
    </lineage>
</organism>
<keyword evidence="2" id="KW-0472">Membrane</keyword>
<dbReference type="KEGG" id="abe:ARB_06858"/>
<feature type="compositionally biased region" description="Low complexity" evidence="1">
    <location>
        <begin position="1"/>
        <end position="20"/>
    </location>
</feature>
<feature type="transmembrane region" description="Helical" evidence="2">
    <location>
        <begin position="79"/>
        <end position="108"/>
    </location>
</feature>
<feature type="region of interest" description="Disordered" evidence="1">
    <location>
        <begin position="1"/>
        <end position="21"/>
    </location>
</feature>
<dbReference type="GeneID" id="9520821"/>
<dbReference type="AlphaFoldDB" id="D4AR29"/>
<keyword evidence="2" id="KW-0812">Transmembrane</keyword>